<evidence type="ECO:0000313" key="3">
    <source>
        <dbReference type="Proteomes" id="UP000813385"/>
    </source>
</evidence>
<dbReference type="EMBL" id="JAGPXD010000003">
    <property type="protein sequence ID" value="KAH7361919.1"/>
    <property type="molecule type" value="Genomic_DNA"/>
</dbReference>
<gene>
    <name evidence="2" type="ORF">B0T11DRAFT_297426</name>
</gene>
<dbReference type="AlphaFoldDB" id="A0A8K0X380"/>
<accession>A0A8K0X380</accession>
<reference evidence="2" key="1">
    <citation type="journal article" date="2021" name="Nat. Commun.">
        <title>Genetic determinants of endophytism in the Arabidopsis root mycobiome.</title>
        <authorList>
            <person name="Mesny F."/>
            <person name="Miyauchi S."/>
            <person name="Thiergart T."/>
            <person name="Pickel B."/>
            <person name="Atanasova L."/>
            <person name="Karlsson M."/>
            <person name="Huettel B."/>
            <person name="Barry K.W."/>
            <person name="Haridas S."/>
            <person name="Chen C."/>
            <person name="Bauer D."/>
            <person name="Andreopoulos W."/>
            <person name="Pangilinan J."/>
            <person name="LaButti K."/>
            <person name="Riley R."/>
            <person name="Lipzen A."/>
            <person name="Clum A."/>
            <person name="Drula E."/>
            <person name="Henrissat B."/>
            <person name="Kohler A."/>
            <person name="Grigoriev I.V."/>
            <person name="Martin F.M."/>
            <person name="Hacquard S."/>
        </authorList>
    </citation>
    <scope>NUCLEOTIDE SEQUENCE</scope>
    <source>
        <strain evidence="2">MPI-CAGE-AT-0016</strain>
    </source>
</reference>
<keyword evidence="3" id="KW-1185">Reference proteome</keyword>
<evidence type="ECO:0000313" key="2">
    <source>
        <dbReference type="EMBL" id="KAH7361919.1"/>
    </source>
</evidence>
<feature type="compositionally biased region" description="Polar residues" evidence="1">
    <location>
        <begin position="91"/>
        <end position="119"/>
    </location>
</feature>
<evidence type="ECO:0000256" key="1">
    <source>
        <dbReference type="SAM" id="MobiDB-lite"/>
    </source>
</evidence>
<comment type="caution">
    <text evidence="2">The sequence shown here is derived from an EMBL/GenBank/DDBJ whole genome shotgun (WGS) entry which is preliminary data.</text>
</comment>
<dbReference type="Proteomes" id="UP000813385">
    <property type="component" value="Unassembled WGS sequence"/>
</dbReference>
<protein>
    <submittedName>
        <fullName evidence="2">Uncharacterized protein</fullName>
    </submittedName>
</protein>
<organism evidence="2 3">
    <name type="scientific">Plectosphaerella cucumerina</name>
    <dbReference type="NCBI Taxonomy" id="40658"/>
    <lineage>
        <taxon>Eukaryota</taxon>
        <taxon>Fungi</taxon>
        <taxon>Dikarya</taxon>
        <taxon>Ascomycota</taxon>
        <taxon>Pezizomycotina</taxon>
        <taxon>Sordariomycetes</taxon>
        <taxon>Hypocreomycetidae</taxon>
        <taxon>Glomerellales</taxon>
        <taxon>Plectosphaerellaceae</taxon>
        <taxon>Plectosphaerella</taxon>
    </lineage>
</organism>
<feature type="region of interest" description="Disordered" evidence="1">
    <location>
        <begin position="217"/>
        <end position="261"/>
    </location>
</feature>
<sequence length="301" mass="33021">MTSDKFSKHFNHHGHGQRWLDQPQESPSTQHRHKKHGQGQLQSWNNPFILHSLKDQKHANIERKGKLQRILALRASPVLQALKALGHHKQQGITSNRASQATGHHKQQGITSNRASPSSRGIPEMTAMGPSDSTTTRVFGTHEGTSGLQTKKHLLKTIRHPMASETRGRAASTLEVQNNYFYVHYSHGLETYEDDEGGQASGHFGFAYITGVASKQHHSQQGHVGKSGTGKLNKHAGLHHSTSRESRAGTTRQGRRNNKGFSAMSTTCVGAAVLGQELFLEGLDGLNFDKGIHGPAFPARL</sequence>
<proteinExistence type="predicted"/>
<feature type="region of interest" description="Disordered" evidence="1">
    <location>
        <begin position="1"/>
        <end position="42"/>
    </location>
</feature>
<feature type="region of interest" description="Disordered" evidence="1">
    <location>
        <begin position="87"/>
        <end position="133"/>
    </location>
</feature>
<name>A0A8K0X380_9PEZI</name>